<reference evidence="3" key="1">
    <citation type="journal article" date="2019" name="Int. J. Syst. Evol. Microbiol.">
        <title>The Global Catalogue of Microorganisms (GCM) 10K type strain sequencing project: providing services to taxonomists for standard genome sequencing and annotation.</title>
        <authorList>
            <consortium name="The Broad Institute Genomics Platform"/>
            <consortium name="The Broad Institute Genome Sequencing Center for Infectious Disease"/>
            <person name="Wu L."/>
            <person name="Ma J."/>
        </authorList>
    </citation>
    <scope>NUCLEOTIDE SEQUENCE [LARGE SCALE GENOMIC DNA]</scope>
    <source>
        <strain evidence="3">JCM 18715</strain>
    </source>
</reference>
<dbReference type="RefSeq" id="WP_345531876.1">
    <property type="nucleotide sequence ID" value="NZ_BAABLD010000005.1"/>
</dbReference>
<dbReference type="EMBL" id="BAABLD010000005">
    <property type="protein sequence ID" value="GAA5161592.1"/>
    <property type="molecule type" value="Genomic_DNA"/>
</dbReference>
<protein>
    <submittedName>
        <fullName evidence="2">Transposase</fullName>
    </submittedName>
</protein>
<dbReference type="Pfam" id="PF01797">
    <property type="entry name" value="Y1_Tnp"/>
    <property type="match status" value="1"/>
</dbReference>
<dbReference type="InterPro" id="IPR002686">
    <property type="entry name" value="Transposase_17"/>
</dbReference>
<dbReference type="PANTHER" id="PTHR36966:SF1">
    <property type="entry name" value="REP-ASSOCIATED TYROSINE TRANSPOSASE"/>
    <property type="match status" value="1"/>
</dbReference>
<comment type="caution">
    <text evidence="2">The sequence shown here is derived from an EMBL/GenBank/DDBJ whole genome shotgun (WGS) entry which is preliminary data.</text>
</comment>
<dbReference type="Proteomes" id="UP001500547">
    <property type="component" value="Unassembled WGS sequence"/>
</dbReference>
<dbReference type="SUPFAM" id="SSF143422">
    <property type="entry name" value="Transposase IS200-like"/>
    <property type="match status" value="1"/>
</dbReference>
<gene>
    <name evidence="2" type="ORF">GCM10025770_11040</name>
</gene>
<sequence length="182" mass="21338">MSRYRRSNATGATFFFTVVTHRRQTILTDEPLRAALRNAVRRVRTDMPFAIDAWVLLPDHLHCIWTLPPNDADFGLRWGRIKSLVTRTVAADYERAEWRNASRIARRESTIWQRRFWEHQIRDDADYAAHMDYVHFNPVKHGLVRSVADWPHSTFHRLVRAGVYAADWAGGDMSLPEYGFDE</sequence>
<keyword evidence="3" id="KW-1185">Reference proteome</keyword>
<dbReference type="InterPro" id="IPR052715">
    <property type="entry name" value="RAYT_transposase"/>
</dbReference>
<dbReference type="InterPro" id="IPR036515">
    <property type="entry name" value="Transposase_17_sf"/>
</dbReference>
<feature type="domain" description="Transposase IS200-like" evidence="1">
    <location>
        <begin position="9"/>
        <end position="137"/>
    </location>
</feature>
<evidence type="ECO:0000313" key="3">
    <source>
        <dbReference type="Proteomes" id="UP001500547"/>
    </source>
</evidence>
<accession>A0ABP9QGK8</accession>
<name>A0ABP9QGK8_9RHOO</name>
<evidence type="ECO:0000259" key="1">
    <source>
        <dbReference type="SMART" id="SM01321"/>
    </source>
</evidence>
<organism evidence="2 3">
    <name type="scientific">Viridibacterium curvum</name>
    <dbReference type="NCBI Taxonomy" id="1101404"/>
    <lineage>
        <taxon>Bacteria</taxon>
        <taxon>Pseudomonadati</taxon>
        <taxon>Pseudomonadota</taxon>
        <taxon>Betaproteobacteria</taxon>
        <taxon>Rhodocyclales</taxon>
        <taxon>Rhodocyclaceae</taxon>
        <taxon>Viridibacterium</taxon>
    </lineage>
</organism>
<dbReference type="SMART" id="SM01321">
    <property type="entry name" value="Y1_Tnp"/>
    <property type="match status" value="1"/>
</dbReference>
<dbReference type="NCBIfam" id="NF047646">
    <property type="entry name" value="REP_Tyr_transpos"/>
    <property type="match status" value="1"/>
</dbReference>
<dbReference type="Gene3D" id="3.30.70.1290">
    <property type="entry name" value="Transposase IS200-like"/>
    <property type="match status" value="1"/>
</dbReference>
<proteinExistence type="predicted"/>
<dbReference type="PANTHER" id="PTHR36966">
    <property type="entry name" value="REP-ASSOCIATED TYROSINE TRANSPOSASE"/>
    <property type="match status" value="1"/>
</dbReference>
<evidence type="ECO:0000313" key="2">
    <source>
        <dbReference type="EMBL" id="GAA5161592.1"/>
    </source>
</evidence>